<dbReference type="Pfam" id="PF02687">
    <property type="entry name" value="FtsX"/>
    <property type="match status" value="1"/>
</dbReference>
<keyword evidence="4 6" id="KW-1133">Transmembrane helix</keyword>
<evidence type="ECO:0000259" key="7">
    <source>
        <dbReference type="Pfam" id="PF02687"/>
    </source>
</evidence>
<dbReference type="InterPro" id="IPR038766">
    <property type="entry name" value="Membrane_comp_ABC_pdt"/>
</dbReference>
<evidence type="ECO:0000313" key="10">
    <source>
        <dbReference type="Proteomes" id="UP000824258"/>
    </source>
</evidence>
<dbReference type="EMBL" id="DVGD01000100">
    <property type="protein sequence ID" value="HIR09448.1"/>
    <property type="molecule type" value="Genomic_DNA"/>
</dbReference>
<keyword evidence="5 6" id="KW-0472">Membrane</keyword>
<reference evidence="9" key="1">
    <citation type="submission" date="2020-10" db="EMBL/GenBank/DDBJ databases">
        <authorList>
            <person name="Gilroy R."/>
        </authorList>
    </citation>
    <scope>NUCLEOTIDE SEQUENCE</scope>
    <source>
        <strain evidence="9">ChiHjej9B8-7071</strain>
    </source>
</reference>
<reference evidence="9" key="2">
    <citation type="journal article" date="2021" name="PeerJ">
        <title>Extensive microbial diversity within the chicken gut microbiome revealed by metagenomics and culture.</title>
        <authorList>
            <person name="Gilroy R."/>
            <person name="Ravi A."/>
            <person name="Getino M."/>
            <person name="Pursley I."/>
            <person name="Horton D.L."/>
            <person name="Alikhan N.F."/>
            <person name="Baker D."/>
            <person name="Gharbi K."/>
            <person name="Hall N."/>
            <person name="Watson M."/>
            <person name="Adriaenssens E.M."/>
            <person name="Foster-Nyarko E."/>
            <person name="Jarju S."/>
            <person name="Secka A."/>
            <person name="Antonio M."/>
            <person name="Oren A."/>
            <person name="Chaudhuri R.R."/>
            <person name="La Ragione R."/>
            <person name="Hildebrand F."/>
            <person name="Pallen M.J."/>
        </authorList>
    </citation>
    <scope>NUCLEOTIDE SEQUENCE</scope>
    <source>
        <strain evidence="9">ChiHjej9B8-7071</strain>
    </source>
</reference>
<feature type="transmembrane region" description="Helical" evidence="6">
    <location>
        <begin position="294"/>
        <end position="314"/>
    </location>
</feature>
<feature type="transmembrane region" description="Helical" evidence="6">
    <location>
        <begin position="241"/>
        <end position="262"/>
    </location>
</feature>
<evidence type="ECO:0000313" key="9">
    <source>
        <dbReference type="EMBL" id="HIR09448.1"/>
    </source>
</evidence>
<comment type="caution">
    <text evidence="9">The sequence shown here is derived from an EMBL/GenBank/DDBJ whole genome shotgun (WGS) entry which is preliminary data.</text>
</comment>
<evidence type="ECO:0000259" key="8">
    <source>
        <dbReference type="Pfam" id="PF12704"/>
    </source>
</evidence>
<feature type="domain" description="MacB-like periplasmic core" evidence="8">
    <location>
        <begin position="18"/>
        <end position="214"/>
    </location>
</feature>
<dbReference type="PANTHER" id="PTHR30287:SF1">
    <property type="entry name" value="INNER MEMBRANE PROTEIN"/>
    <property type="match status" value="1"/>
</dbReference>
<dbReference type="PANTHER" id="PTHR30287">
    <property type="entry name" value="MEMBRANE COMPONENT OF PREDICTED ABC SUPERFAMILY METABOLITE UPTAKE TRANSPORTER"/>
    <property type="match status" value="1"/>
</dbReference>
<evidence type="ECO:0000256" key="5">
    <source>
        <dbReference type="ARBA" id="ARBA00023136"/>
    </source>
</evidence>
<evidence type="ECO:0000256" key="3">
    <source>
        <dbReference type="ARBA" id="ARBA00022692"/>
    </source>
</evidence>
<evidence type="ECO:0000256" key="4">
    <source>
        <dbReference type="ARBA" id="ARBA00022989"/>
    </source>
</evidence>
<comment type="subcellular location">
    <subcellularLocation>
        <location evidence="1">Cell membrane</location>
        <topology evidence="1">Multi-pass membrane protein</topology>
    </subcellularLocation>
</comment>
<feature type="domain" description="ABC3 transporter permease C-terminal" evidence="7">
    <location>
        <begin position="245"/>
        <end position="358"/>
    </location>
</feature>
<proteinExistence type="predicted"/>
<accession>A0A9D1A7N4</accession>
<feature type="transmembrane region" description="Helical" evidence="6">
    <location>
        <begin position="334"/>
        <end position="355"/>
    </location>
</feature>
<dbReference type="PROSITE" id="PS51257">
    <property type="entry name" value="PROKAR_LIPOPROTEIN"/>
    <property type="match status" value="1"/>
</dbReference>
<dbReference type="Proteomes" id="UP000824258">
    <property type="component" value="Unassembled WGS sequence"/>
</dbReference>
<name>A0A9D1A7N4_9FIRM</name>
<evidence type="ECO:0000256" key="6">
    <source>
        <dbReference type="SAM" id="Phobius"/>
    </source>
</evidence>
<keyword evidence="3 6" id="KW-0812">Transmembrane</keyword>
<dbReference type="InterPro" id="IPR025857">
    <property type="entry name" value="MacB_PCD"/>
</dbReference>
<dbReference type="GO" id="GO:0005886">
    <property type="term" value="C:plasma membrane"/>
    <property type="evidence" value="ECO:0007669"/>
    <property type="project" value="UniProtKB-SubCell"/>
</dbReference>
<evidence type="ECO:0000256" key="2">
    <source>
        <dbReference type="ARBA" id="ARBA00022475"/>
    </source>
</evidence>
<organism evidence="9 10">
    <name type="scientific">Candidatus Avoscillospira stercoripullorum</name>
    <dbReference type="NCBI Taxonomy" id="2840709"/>
    <lineage>
        <taxon>Bacteria</taxon>
        <taxon>Bacillati</taxon>
        <taxon>Bacillota</taxon>
        <taxon>Clostridia</taxon>
        <taxon>Eubacteriales</taxon>
        <taxon>Oscillospiraceae</taxon>
        <taxon>Oscillospiraceae incertae sedis</taxon>
        <taxon>Candidatus Avoscillospira</taxon>
    </lineage>
</organism>
<dbReference type="InterPro" id="IPR003838">
    <property type="entry name" value="ABC3_permease_C"/>
</dbReference>
<sequence>MRKVAARNVFRYKKRLFMMMLGVGGCLALLIAGLGLKDSIANVAEDQYTSITLYDYSITFDQNQTTQQQEAFREAWGDDLAACAFASSETVDTLTKKGVSSTNVIATDDEAITQLFGLTYEGETVAWPTGNDAVISEKLAKLCDVGIGDTIRVQRPDGMVVEIPVEGIFENYVNHYILLTAEGYETWIGNPVEYTTAFASASGEDISAVGARLASADHVVSVTLSQEFRDMIASTLEGLDAVIVLVVACALALSFVVSYNLININITERAREIATIKVLGFYRWETYSYVFREALVLTGLGCVVGIPMGIWLHRFVMDRVQVDMVSFQVRISPWSYLLALLLTLLLTFVVDALLIRKIDRIHMAESLKSVE</sequence>
<gene>
    <name evidence="9" type="ORF">IAA70_03475</name>
</gene>
<keyword evidence="2" id="KW-1003">Cell membrane</keyword>
<evidence type="ECO:0000256" key="1">
    <source>
        <dbReference type="ARBA" id="ARBA00004651"/>
    </source>
</evidence>
<dbReference type="AlphaFoldDB" id="A0A9D1A7N4"/>
<dbReference type="Pfam" id="PF12704">
    <property type="entry name" value="MacB_PCD"/>
    <property type="match status" value="1"/>
</dbReference>
<protein>
    <submittedName>
        <fullName evidence="9">ABC transporter permease</fullName>
    </submittedName>
</protein>